<dbReference type="VEuPathDB" id="FungiDB:RhiirFUN_003101"/>
<proteinExistence type="predicted"/>
<evidence type="ECO:0000313" key="2">
    <source>
        <dbReference type="Proteomes" id="UP000234323"/>
    </source>
</evidence>
<dbReference type="AlphaFoldDB" id="A0A2I1HUE5"/>
<accession>A0A2I1HUE5</accession>
<protein>
    <submittedName>
        <fullName evidence="1">Uncharacterized protein</fullName>
    </submittedName>
</protein>
<sequence length="114" mass="12520">MALATFIENGFLQTMFSKSGDGTLDKATLLTTTFSDGADPKYFAEQSKTTNIQPMTLFLDSLLRTVSSNKSPQHPVDKAQLLVDMFGESANLNNFAQQAAATNIQPTTSHYYFL</sequence>
<reference evidence="1 2" key="1">
    <citation type="submission" date="2015-10" db="EMBL/GenBank/DDBJ databases">
        <title>Genome analyses suggest a sexual origin of heterokaryosis in a supposedly ancient asexual fungus.</title>
        <authorList>
            <person name="Ropars J."/>
            <person name="Sedzielewska K."/>
            <person name="Noel J."/>
            <person name="Charron P."/>
            <person name="Farinelli L."/>
            <person name="Marton T."/>
            <person name="Kruger M."/>
            <person name="Pelin A."/>
            <person name="Brachmann A."/>
            <person name="Corradi N."/>
        </authorList>
    </citation>
    <scope>NUCLEOTIDE SEQUENCE [LARGE SCALE GENOMIC DNA]</scope>
    <source>
        <strain evidence="1 2">A4</strain>
    </source>
</reference>
<comment type="caution">
    <text evidence="1">The sequence shown here is derived from an EMBL/GenBank/DDBJ whole genome shotgun (WGS) entry which is preliminary data.</text>
</comment>
<dbReference type="EMBL" id="LLXI01007239">
    <property type="protein sequence ID" value="PKY62498.1"/>
    <property type="molecule type" value="Genomic_DNA"/>
</dbReference>
<name>A0A2I1HUE5_9GLOM</name>
<dbReference type="Proteomes" id="UP000234323">
    <property type="component" value="Unassembled WGS sequence"/>
</dbReference>
<keyword evidence="2" id="KW-1185">Reference proteome</keyword>
<gene>
    <name evidence="1" type="ORF">RhiirA4_489051</name>
</gene>
<organism evidence="1 2">
    <name type="scientific">Rhizophagus irregularis</name>
    <dbReference type="NCBI Taxonomy" id="588596"/>
    <lineage>
        <taxon>Eukaryota</taxon>
        <taxon>Fungi</taxon>
        <taxon>Fungi incertae sedis</taxon>
        <taxon>Mucoromycota</taxon>
        <taxon>Glomeromycotina</taxon>
        <taxon>Glomeromycetes</taxon>
        <taxon>Glomerales</taxon>
        <taxon>Glomeraceae</taxon>
        <taxon>Rhizophagus</taxon>
    </lineage>
</organism>
<evidence type="ECO:0000313" key="1">
    <source>
        <dbReference type="EMBL" id="PKY62498.1"/>
    </source>
</evidence>
<dbReference type="VEuPathDB" id="FungiDB:FUN_019151"/>